<name>A0A401W8E0_STREY</name>
<keyword evidence="2" id="KW-0472">Membrane</keyword>
<evidence type="ECO:0000256" key="1">
    <source>
        <dbReference type="SAM" id="MobiDB-lite"/>
    </source>
</evidence>
<accession>A0A401W8E0</accession>
<gene>
    <name evidence="3" type="ORF">GKJPGBOP_05262</name>
</gene>
<dbReference type="Proteomes" id="UP000286746">
    <property type="component" value="Unassembled WGS sequence"/>
</dbReference>
<dbReference type="NCBIfam" id="NF033485">
    <property type="entry name" value="small_SCO1431"/>
    <property type="match status" value="1"/>
</dbReference>
<proteinExistence type="predicted"/>
<dbReference type="EMBL" id="BHZD01000001">
    <property type="protein sequence ID" value="GCD45531.1"/>
    <property type="molecule type" value="Genomic_DNA"/>
</dbReference>
<evidence type="ECO:0000256" key="2">
    <source>
        <dbReference type="SAM" id="Phobius"/>
    </source>
</evidence>
<feature type="region of interest" description="Disordered" evidence="1">
    <location>
        <begin position="1"/>
        <end position="31"/>
    </location>
</feature>
<reference evidence="3 4" key="1">
    <citation type="submission" date="2018-11" db="EMBL/GenBank/DDBJ databases">
        <title>Whole genome sequence of Streptomyces paromomycinus NBRC 15454(T).</title>
        <authorList>
            <person name="Komaki H."/>
            <person name="Tamura T."/>
        </authorList>
    </citation>
    <scope>NUCLEOTIDE SEQUENCE [LARGE SCALE GENOMIC DNA]</scope>
    <source>
        <strain evidence="3 4">NBRC 15454</strain>
    </source>
</reference>
<dbReference type="RefSeq" id="WP_125056089.1">
    <property type="nucleotide sequence ID" value="NZ_BHZD01000001.1"/>
</dbReference>
<protein>
    <recommendedName>
        <fullName evidence="5">SCO1431 family membrane protein</fullName>
    </recommendedName>
</protein>
<keyword evidence="2" id="KW-0812">Transmembrane</keyword>
<evidence type="ECO:0000313" key="3">
    <source>
        <dbReference type="EMBL" id="GCD45531.1"/>
    </source>
</evidence>
<feature type="transmembrane region" description="Helical" evidence="2">
    <location>
        <begin position="35"/>
        <end position="53"/>
    </location>
</feature>
<evidence type="ECO:0000313" key="4">
    <source>
        <dbReference type="Proteomes" id="UP000286746"/>
    </source>
</evidence>
<sequence length="54" mass="5490">MSTSAATAAAADASVTASRVRTGGPKDGSNLLEHLVGWTLVIVLAMLFTQTGLM</sequence>
<comment type="caution">
    <text evidence="3">The sequence shown here is derived from an EMBL/GenBank/DDBJ whole genome shotgun (WGS) entry which is preliminary data.</text>
</comment>
<keyword evidence="2" id="KW-1133">Transmembrane helix</keyword>
<dbReference type="AlphaFoldDB" id="A0A401W8E0"/>
<evidence type="ECO:0008006" key="5">
    <source>
        <dbReference type="Google" id="ProtNLM"/>
    </source>
</evidence>
<dbReference type="InterPro" id="IPR047816">
    <property type="entry name" value="SCO1431-like"/>
</dbReference>
<feature type="compositionally biased region" description="Low complexity" evidence="1">
    <location>
        <begin position="1"/>
        <end position="18"/>
    </location>
</feature>
<keyword evidence="4" id="KW-1185">Reference proteome</keyword>
<organism evidence="3 4">
    <name type="scientific">Streptomyces paromomycinus</name>
    <name type="common">Streptomyces rimosus subsp. paromomycinus</name>
    <dbReference type="NCBI Taxonomy" id="92743"/>
    <lineage>
        <taxon>Bacteria</taxon>
        <taxon>Bacillati</taxon>
        <taxon>Actinomycetota</taxon>
        <taxon>Actinomycetes</taxon>
        <taxon>Kitasatosporales</taxon>
        <taxon>Streptomycetaceae</taxon>
        <taxon>Streptomyces</taxon>
    </lineage>
</organism>